<sequence length="205" mass="22510">MPGLTYLYLPVGSAEMMDFANDWNADLRRTGRPECPVISNTSSGGLKAVRRLFGQGMLKVLGTEDTLFVIAHGAARGSRRIGADRGGVQVGREWEGGVMKSWLATEFARHLEKEGLRKDFVDLRLFACGSGLAAQATGISYAEALWNEMRRTGYARLEMTGYLGSVRTSFLGQPVVEYAPRGGVTMLPVHEACVHYPQVATRPRR</sequence>
<dbReference type="RefSeq" id="WP_168049500.1">
    <property type="nucleotide sequence ID" value="NZ_JAATJR010000003.1"/>
</dbReference>
<dbReference type="EMBL" id="JAAVTX010000003">
    <property type="protein sequence ID" value="NKE45005.1"/>
    <property type="molecule type" value="Genomic_DNA"/>
</dbReference>
<reference evidence="1 2" key="1">
    <citation type="submission" date="2020-03" db="EMBL/GenBank/DDBJ databases">
        <title>Roseomonas selenitidurans sp. nov. isolated from soil.</title>
        <authorList>
            <person name="Liu H."/>
        </authorList>
    </citation>
    <scope>NUCLEOTIDE SEQUENCE [LARGE SCALE GENOMIC DNA]</scope>
    <source>
        <strain evidence="1 2">JCM 15073</strain>
    </source>
</reference>
<evidence type="ECO:0000313" key="2">
    <source>
        <dbReference type="Proteomes" id="UP000765160"/>
    </source>
</evidence>
<evidence type="ECO:0000313" key="1">
    <source>
        <dbReference type="EMBL" id="NKE45005.1"/>
    </source>
</evidence>
<dbReference type="Proteomes" id="UP000765160">
    <property type="component" value="Unassembled WGS sequence"/>
</dbReference>
<comment type="caution">
    <text evidence="1">The sequence shown here is derived from an EMBL/GenBank/DDBJ whole genome shotgun (WGS) entry which is preliminary data.</text>
</comment>
<organism evidence="1 2">
    <name type="scientific">Falsiroseomonas frigidaquae</name>
    <dbReference type="NCBI Taxonomy" id="487318"/>
    <lineage>
        <taxon>Bacteria</taxon>
        <taxon>Pseudomonadati</taxon>
        <taxon>Pseudomonadota</taxon>
        <taxon>Alphaproteobacteria</taxon>
        <taxon>Acetobacterales</taxon>
        <taxon>Roseomonadaceae</taxon>
        <taxon>Falsiroseomonas</taxon>
    </lineage>
</organism>
<gene>
    <name evidence="1" type="ORF">HB662_09460</name>
</gene>
<accession>A0ABX1EY74</accession>
<proteinExistence type="predicted"/>
<protein>
    <submittedName>
        <fullName evidence="1">Uncharacterized protein</fullName>
    </submittedName>
</protein>
<keyword evidence="2" id="KW-1185">Reference proteome</keyword>
<name>A0ABX1EY74_9PROT</name>